<accession>F3Y919</accession>
<keyword evidence="1" id="KW-1133">Transmembrane helix</keyword>
<dbReference type="HOGENOM" id="CLU_2666840_0_0_9"/>
<dbReference type="Proteomes" id="UP000008456">
    <property type="component" value="Chromosome"/>
</dbReference>
<evidence type="ECO:0000256" key="1">
    <source>
        <dbReference type="SAM" id="Phobius"/>
    </source>
</evidence>
<reference evidence="2 3" key="1">
    <citation type="journal article" date="2011" name="J. Bacteriol.">
        <title>Complete genome sequence of Melissococcus plutonius ATCC 35311.</title>
        <authorList>
            <person name="Okumura K."/>
            <person name="Arai R."/>
            <person name="Okura M."/>
            <person name="Kirikae T."/>
            <person name="Takamatsu D."/>
            <person name="Osaki M."/>
            <person name="Miyoshi-Akiyama T."/>
        </authorList>
    </citation>
    <scope>NUCLEOTIDE SEQUENCE [LARGE SCALE GENOMIC DNA]</scope>
    <source>
        <strain evidence="3">ATCC 35311 / CIP 104052 / LMG 20360 / NCIMB 702443</strain>
    </source>
</reference>
<sequence>MSKTKKVIITIFGIIAVFIVLTVGVSAKFYFDVSKSMEKTYEPIGKSKNTNKLYRRNVDFKKQEAFSVLLLGIDT</sequence>
<keyword evidence="1" id="KW-0812">Transmembrane</keyword>
<gene>
    <name evidence="2" type="ordered locus">MPTP_0522</name>
</gene>
<evidence type="ECO:0000313" key="3">
    <source>
        <dbReference type="Proteomes" id="UP000008456"/>
    </source>
</evidence>
<dbReference type="STRING" id="940190.MPTP_0522"/>
<keyword evidence="1" id="KW-0472">Membrane</keyword>
<name>F3Y919_MELPT</name>
<evidence type="ECO:0000313" key="2">
    <source>
        <dbReference type="EMBL" id="BAK20997.1"/>
    </source>
</evidence>
<protein>
    <submittedName>
        <fullName evidence="2">Transcriptional regulator</fullName>
    </submittedName>
</protein>
<keyword evidence="3" id="KW-1185">Reference proteome</keyword>
<dbReference type="EMBL" id="AP012200">
    <property type="protein sequence ID" value="BAK20997.1"/>
    <property type="molecule type" value="Genomic_DNA"/>
</dbReference>
<reference key="2">
    <citation type="submission" date="2011-04" db="EMBL/GenBank/DDBJ databases">
        <title>Whole genome sequence of Melissococcus plutonius ATCC 35311.</title>
        <authorList>
            <person name="Okumura K."/>
            <person name="Arai R."/>
            <person name="Osaki M."/>
            <person name="Okura M."/>
            <person name="Kirikae T."/>
            <person name="Takamatsu D."/>
            <person name="Akiyama T."/>
        </authorList>
    </citation>
    <scope>NUCLEOTIDE SEQUENCE</scope>
    <source>
        <strain>ATCC 35311</strain>
    </source>
</reference>
<dbReference type="AlphaFoldDB" id="F3Y919"/>
<organism evidence="2 3">
    <name type="scientific">Melissococcus plutonius (strain ATCC 35311 / DSM 29964 / CIP 104052 / LMG 20360 / NCIMB 702443)</name>
    <dbReference type="NCBI Taxonomy" id="940190"/>
    <lineage>
        <taxon>Bacteria</taxon>
        <taxon>Bacillati</taxon>
        <taxon>Bacillota</taxon>
        <taxon>Bacilli</taxon>
        <taxon>Lactobacillales</taxon>
        <taxon>Enterococcaceae</taxon>
        <taxon>Melissococcus</taxon>
    </lineage>
</organism>
<proteinExistence type="predicted"/>
<feature type="transmembrane region" description="Helical" evidence="1">
    <location>
        <begin position="7"/>
        <end position="31"/>
    </location>
</feature>
<dbReference type="KEGG" id="mps:MPTP_0522"/>